<proteinExistence type="predicted"/>
<comment type="caution">
    <text evidence="1">The sequence shown here is derived from an EMBL/GenBank/DDBJ whole genome shotgun (WGS) entry which is preliminary data.</text>
</comment>
<protein>
    <submittedName>
        <fullName evidence="1">Uncharacterized protein</fullName>
    </submittedName>
</protein>
<accession>A0ABT8L218</accession>
<sequence>MFVFLSPALAGQEKGDTVNQFQFKDGLYLSLEEFKTNNPSIPLDKNELGRIGNGSVIRMKRIKYGSEEEDNSISSYKVLFICLDGVMFINHKSIKNKKNHYPVSNFYRIHRVGYFCNYFLQTYNRSFYRNAKKVEAFTHVFVPGMNINVYEISVGPHVPEYVLYLGNGKIYSVDGAPKTLKSFINQDKYFSSTRIKNDELMIYLGLYNKRNPYNFGQP</sequence>
<dbReference type="EMBL" id="JAUJEB010000001">
    <property type="protein sequence ID" value="MDN5211794.1"/>
    <property type="molecule type" value="Genomic_DNA"/>
</dbReference>
<dbReference type="RefSeq" id="WP_346757122.1">
    <property type="nucleotide sequence ID" value="NZ_JAUJEB010000001.1"/>
</dbReference>
<reference evidence="1" key="1">
    <citation type="submission" date="2023-06" db="EMBL/GenBank/DDBJ databases">
        <title>Genomic of Agaribacillus aureum.</title>
        <authorList>
            <person name="Wang G."/>
        </authorList>
    </citation>
    <scope>NUCLEOTIDE SEQUENCE</scope>
    <source>
        <strain evidence="1">BMA12</strain>
    </source>
</reference>
<organism evidence="1 2">
    <name type="scientific">Agaribacillus aureus</name>
    <dbReference type="NCBI Taxonomy" id="3051825"/>
    <lineage>
        <taxon>Bacteria</taxon>
        <taxon>Pseudomonadati</taxon>
        <taxon>Bacteroidota</taxon>
        <taxon>Cytophagia</taxon>
        <taxon>Cytophagales</taxon>
        <taxon>Splendidivirgaceae</taxon>
        <taxon>Agaribacillus</taxon>
    </lineage>
</organism>
<evidence type="ECO:0000313" key="1">
    <source>
        <dbReference type="EMBL" id="MDN5211794.1"/>
    </source>
</evidence>
<evidence type="ECO:0000313" key="2">
    <source>
        <dbReference type="Proteomes" id="UP001172083"/>
    </source>
</evidence>
<dbReference type="Proteomes" id="UP001172083">
    <property type="component" value="Unassembled WGS sequence"/>
</dbReference>
<name>A0ABT8L218_9BACT</name>
<keyword evidence="2" id="KW-1185">Reference proteome</keyword>
<gene>
    <name evidence="1" type="ORF">QQ020_07020</name>
</gene>